<dbReference type="EMBL" id="JAUEPP010000008">
    <property type="protein sequence ID" value="KAK3338233.1"/>
    <property type="molecule type" value="Genomic_DNA"/>
</dbReference>
<sequence length="148" mass="16717">MKGPQRYGRRRVLQVVCSEASTGVCSSDLVWSLSLTTLLECRAVDETSACHVDNDETRPRVYIPTLILMPILILMPAVRIINYFYNSSLQVFLSNIIIGSEKAVFLQQLRVGGSSIYRGSLEPFIWCGTSRGMLKRLICKLYIILVNR</sequence>
<keyword evidence="1" id="KW-1133">Transmembrane helix</keyword>
<proteinExistence type="predicted"/>
<keyword evidence="3" id="KW-1185">Reference proteome</keyword>
<protein>
    <submittedName>
        <fullName evidence="2">Uncharacterized protein</fullName>
    </submittedName>
</protein>
<name>A0AAE0J7A0_9PEZI</name>
<dbReference type="AlphaFoldDB" id="A0AAE0J7A0"/>
<keyword evidence="1" id="KW-0472">Membrane</keyword>
<accession>A0AAE0J7A0</accession>
<keyword evidence="1" id="KW-0812">Transmembrane</keyword>
<organism evidence="2 3">
    <name type="scientific">Neurospora tetraspora</name>
    <dbReference type="NCBI Taxonomy" id="94610"/>
    <lineage>
        <taxon>Eukaryota</taxon>
        <taxon>Fungi</taxon>
        <taxon>Dikarya</taxon>
        <taxon>Ascomycota</taxon>
        <taxon>Pezizomycotina</taxon>
        <taxon>Sordariomycetes</taxon>
        <taxon>Sordariomycetidae</taxon>
        <taxon>Sordariales</taxon>
        <taxon>Sordariaceae</taxon>
        <taxon>Neurospora</taxon>
    </lineage>
</organism>
<reference evidence="2" key="2">
    <citation type="submission" date="2023-06" db="EMBL/GenBank/DDBJ databases">
        <authorList>
            <consortium name="Lawrence Berkeley National Laboratory"/>
            <person name="Haridas S."/>
            <person name="Hensen N."/>
            <person name="Bonometti L."/>
            <person name="Westerberg I."/>
            <person name="Brannstrom I.O."/>
            <person name="Guillou S."/>
            <person name="Cros-Aarteil S."/>
            <person name="Calhoun S."/>
            <person name="Kuo A."/>
            <person name="Mondo S."/>
            <person name="Pangilinan J."/>
            <person name="Riley R."/>
            <person name="Labutti K."/>
            <person name="Andreopoulos B."/>
            <person name="Lipzen A."/>
            <person name="Chen C."/>
            <person name="Yanf M."/>
            <person name="Daum C."/>
            <person name="Ng V."/>
            <person name="Clum A."/>
            <person name="Steindorff A."/>
            <person name="Ohm R."/>
            <person name="Martin F."/>
            <person name="Silar P."/>
            <person name="Natvig D."/>
            <person name="Lalanne C."/>
            <person name="Gautier V."/>
            <person name="Ament-Velasquez S.L."/>
            <person name="Kruys A."/>
            <person name="Hutchinson M.I."/>
            <person name="Powell A.J."/>
            <person name="Barry K."/>
            <person name="Miller A.N."/>
            <person name="Grigoriev I.V."/>
            <person name="Debuchy R."/>
            <person name="Gladieux P."/>
            <person name="Thoren M.H."/>
            <person name="Johannesson H."/>
        </authorList>
    </citation>
    <scope>NUCLEOTIDE SEQUENCE</scope>
    <source>
        <strain evidence="2">CBS 560.94</strain>
    </source>
</reference>
<dbReference type="RefSeq" id="XP_062677684.1">
    <property type="nucleotide sequence ID" value="XM_062829207.1"/>
</dbReference>
<reference evidence="2" key="1">
    <citation type="journal article" date="2023" name="Mol. Phylogenet. Evol.">
        <title>Genome-scale phylogeny and comparative genomics of the fungal order Sordariales.</title>
        <authorList>
            <person name="Hensen N."/>
            <person name="Bonometti L."/>
            <person name="Westerberg I."/>
            <person name="Brannstrom I.O."/>
            <person name="Guillou S."/>
            <person name="Cros-Aarteil S."/>
            <person name="Calhoun S."/>
            <person name="Haridas S."/>
            <person name="Kuo A."/>
            <person name="Mondo S."/>
            <person name="Pangilinan J."/>
            <person name="Riley R."/>
            <person name="LaButti K."/>
            <person name="Andreopoulos B."/>
            <person name="Lipzen A."/>
            <person name="Chen C."/>
            <person name="Yan M."/>
            <person name="Daum C."/>
            <person name="Ng V."/>
            <person name="Clum A."/>
            <person name="Steindorff A."/>
            <person name="Ohm R.A."/>
            <person name="Martin F."/>
            <person name="Silar P."/>
            <person name="Natvig D.O."/>
            <person name="Lalanne C."/>
            <person name="Gautier V."/>
            <person name="Ament-Velasquez S.L."/>
            <person name="Kruys A."/>
            <person name="Hutchinson M.I."/>
            <person name="Powell A.J."/>
            <person name="Barry K."/>
            <person name="Miller A.N."/>
            <person name="Grigoriev I.V."/>
            <person name="Debuchy R."/>
            <person name="Gladieux P."/>
            <person name="Hiltunen Thoren M."/>
            <person name="Johannesson H."/>
        </authorList>
    </citation>
    <scope>NUCLEOTIDE SEQUENCE</scope>
    <source>
        <strain evidence="2">CBS 560.94</strain>
    </source>
</reference>
<feature type="transmembrane region" description="Helical" evidence="1">
    <location>
        <begin position="61"/>
        <end position="85"/>
    </location>
</feature>
<evidence type="ECO:0000313" key="3">
    <source>
        <dbReference type="Proteomes" id="UP001278500"/>
    </source>
</evidence>
<gene>
    <name evidence="2" type="ORF">B0H65DRAFT_542609</name>
</gene>
<dbReference type="Proteomes" id="UP001278500">
    <property type="component" value="Unassembled WGS sequence"/>
</dbReference>
<evidence type="ECO:0000313" key="2">
    <source>
        <dbReference type="EMBL" id="KAK3338233.1"/>
    </source>
</evidence>
<evidence type="ECO:0000256" key="1">
    <source>
        <dbReference type="SAM" id="Phobius"/>
    </source>
</evidence>
<dbReference type="GeneID" id="87866361"/>
<comment type="caution">
    <text evidence="2">The sequence shown here is derived from an EMBL/GenBank/DDBJ whole genome shotgun (WGS) entry which is preliminary data.</text>
</comment>